<dbReference type="GO" id="GO:0004190">
    <property type="term" value="F:aspartic-type endopeptidase activity"/>
    <property type="evidence" value="ECO:0007669"/>
    <property type="project" value="UniProtKB-KW"/>
</dbReference>
<dbReference type="Pfam" id="PF14223">
    <property type="entry name" value="Retrotran_gag_2"/>
    <property type="match status" value="1"/>
</dbReference>
<dbReference type="Pfam" id="PF13976">
    <property type="entry name" value="gag_pre-integrs"/>
    <property type="match status" value="1"/>
</dbReference>
<evidence type="ECO:0000256" key="1">
    <source>
        <dbReference type="ARBA" id="ARBA00022750"/>
    </source>
</evidence>
<keyword evidence="2" id="KW-0479">Metal-binding</keyword>
<dbReference type="GO" id="GO:0003676">
    <property type="term" value="F:nucleic acid binding"/>
    <property type="evidence" value="ECO:0007669"/>
    <property type="project" value="InterPro"/>
</dbReference>
<dbReference type="PROSITE" id="PS50994">
    <property type="entry name" value="INTEGRASE"/>
    <property type="match status" value="1"/>
</dbReference>
<dbReference type="InterPro" id="IPR054722">
    <property type="entry name" value="PolX-like_BBD"/>
</dbReference>
<dbReference type="InterPro" id="IPR057670">
    <property type="entry name" value="SH3_retrovirus"/>
</dbReference>
<evidence type="ECO:0000259" key="5">
    <source>
        <dbReference type="PROSITE" id="PS50994"/>
    </source>
</evidence>
<evidence type="ECO:0000256" key="3">
    <source>
        <dbReference type="SAM" id="Coils"/>
    </source>
</evidence>
<keyword evidence="2" id="KW-0863">Zinc-finger</keyword>
<feature type="coiled-coil region" evidence="3">
    <location>
        <begin position="921"/>
        <end position="955"/>
    </location>
</feature>
<feature type="domain" description="CCHC-type" evidence="4">
    <location>
        <begin position="811"/>
        <end position="827"/>
    </location>
</feature>
<dbReference type="EMBL" id="GQ252879">
    <property type="protein sequence ID" value="ADB85388.1"/>
    <property type="molecule type" value="Genomic_DNA"/>
</dbReference>
<dbReference type="Pfam" id="PF22936">
    <property type="entry name" value="Pol_BBD"/>
    <property type="match status" value="1"/>
</dbReference>
<evidence type="ECO:0000256" key="2">
    <source>
        <dbReference type="PROSITE-ProRule" id="PRU00047"/>
    </source>
</evidence>
<dbReference type="InterPro" id="IPR025724">
    <property type="entry name" value="GAG-pre-integrase_dom"/>
</dbReference>
<keyword evidence="1" id="KW-0645">Protease</keyword>
<dbReference type="GO" id="GO:0008270">
    <property type="term" value="F:zinc ion binding"/>
    <property type="evidence" value="ECO:0007669"/>
    <property type="project" value="UniProtKB-KW"/>
</dbReference>
<keyword evidence="1" id="KW-0064">Aspartyl protease</keyword>
<name>D3IVP8_PHYED</name>
<proteinExistence type="predicted"/>
<dbReference type="InterPro" id="IPR036875">
    <property type="entry name" value="Znf_CCHC_sf"/>
</dbReference>
<dbReference type="GO" id="GO:0015074">
    <property type="term" value="P:DNA integration"/>
    <property type="evidence" value="ECO:0007669"/>
    <property type="project" value="InterPro"/>
</dbReference>
<dbReference type="PANTHER" id="PTHR11439:SF467">
    <property type="entry name" value="INTEGRASE CATALYTIC DOMAIN-CONTAINING PROTEIN"/>
    <property type="match status" value="1"/>
</dbReference>
<accession>D3IVP8</accession>
<dbReference type="InterPro" id="IPR036397">
    <property type="entry name" value="RNaseH_sf"/>
</dbReference>
<dbReference type="Gene3D" id="3.30.420.10">
    <property type="entry name" value="Ribonuclease H-like superfamily/Ribonuclease H"/>
    <property type="match status" value="1"/>
</dbReference>
<dbReference type="InterPro" id="IPR043502">
    <property type="entry name" value="DNA/RNA_pol_sf"/>
</dbReference>
<keyword evidence="2" id="KW-0862">Zinc</keyword>
<dbReference type="PANTHER" id="PTHR11439">
    <property type="entry name" value="GAG-POL-RELATED RETROTRANSPOSON"/>
    <property type="match status" value="1"/>
</dbReference>
<dbReference type="Pfam" id="PF00665">
    <property type="entry name" value="rve"/>
    <property type="match status" value="1"/>
</dbReference>
<dbReference type="InterPro" id="IPR001584">
    <property type="entry name" value="Integrase_cat-core"/>
</dbReference>
<dbReference type="SMART" id="SM00343">
    <property type="entry name" value="ZnF_C2HC"/>
    <property type="match status" value="1"/>
</dbReference>
<evidence type="ECO:0000313" key="6">
    <source>
        <dbReference type="EMBL" id="ADB85388.1"/>
    </source>
</evidence>
<dbReference type="Pfam" id="PF25597">
    <property type="entry name" value="SH3_retrovirus"/>
    <property type="match status" value="1"/>
</dbReference>
<dbReference type="CDD" id="cd09272">
    <property type="entry name" value="RNase_HI_RT_Ty1"/>
    <property type="match status" value="2"/>
</dbReference>
<dbReference type="Pfam" id="PF07727">
    <property type="entry name" value="RVT_2"/>
    <property type="match status" value="2"/>
</dbReference>
<evidence type="ECO:0000259" key="4">
    <source>
        <dbReference type="PROSITE" id="PS50158"/>
    </source>
</evidence>
<feature type="domain" description="Integrase catalytic" evidence="5">
    <location>
        <begin position="1389"/>
        <end position="1555"/>
    </location>
</feature>
<dbReference type="SUPFAM" id="SSF53098">
    <property type="entry name" value="Ribonuclease H-like"/>
    <property type="match status" value="1"/>
</dbReference>
<reference evidence="6" key="1">
    <citation type="journal article" date="2010" name="J. Integr. Plant Biol.">
        <title>Insights into the bamboo genome: syntenic relationships to rice and sorghum.</title>
        <authorList>
            <person name="Gui Y.J."/>
            <person name="Zhou Y."/>
            <person name="Wang Y."/>
            <person name="Wang S."/>
            <person name="Wang S.Y."/>
            <person name="Hu Y."/>
            <person name="Bo S.P."/>
            <person name="Chen H."/>
            <person name="Zhou C.P."/>
            <person name="Ma N.X."/>
            <person name="Zhang T.Z."/>
            <person name="Fan L.J."/>
        </authorList>
    </citation>
    <scope>NUCLEOTIDE SEQUENCE</scope>
    <source>
        <tissue evidence="6">Shoot</tissue>
    </source>
</reference>
<organism evidence="6">
    <name type="scientific">Phyllostachys edulis</name>
    <name type="common">Tortoise shell bamboo</name>
    <name type="synonym">Bambusa edulis</name>
    <dbReference type="NCBI Taxonomy" id="38705"/>
    <lineage>
        <taxon>Eukaryota</taxon>
        <taxon>Viridiplantae</taxon>
        <taxon>Streptophyta</taxon>
        <taxon>Embryophyta</taxon>
        <taxon>Tracheophyta</taxon>
        <taxon>Spermatophyta</taxon>
        <taxon>Magnoliopsida</taxon>
        <taxon>Liliopsida</taxon>
        <taxon>Poales</taxon>
        <taxon>Poaceae</taxon>
        <taxon>BOP clade</taxon>
        <taxon>Bambusoideae</taxon>
        <taxon>Arundinarodae</taxon>
        <taxon>Arundinarieae</taxon>
        <taxon>Arundinariinae</taxon>
        <taxon>Phyllostachys</taxon>
    </lineage>
</organism>
<sequence>MARRWKLSANRVSDVLELIHTDICGPFPTASWNGQRSRGYKFYDHTTKTFFETGNACFFEDVEFEGEDMVRNIIFEEVSEGDLFPLPLVIPNNDWDQVILPENFVVGDPKQMVCKSKKSIYGLKQASRQWYHKFHEVIISFGFEKFLAKNFEMKDLGDASFVLGIQICRDRSQGVLGLSQKNYIDKALQRFGMQNCKPLDTLVAKGEKFSLSQCPKNDFEAKKIQNISYSSLIGNLMYAQVCTRPDIAYIVGMLSRYLRNPGLDHWVAAKRVLRYLQKTKDFMLTYRNSDQLEIIGYSDSDFAGCQDTRKSTSCYIYLLGGGAVSWKSAKQLLVAPFTMVAEYVACYKASNHGIWLQNFVTRLRILDQVDRPLKLYCDNKSAVMYSNNNRSSSKSKHIDIKFLVVKERIQSRKLSIEHCKTKRFLVMLFDDELIDNKLDLVSVLNVEYFVLKTCCGDLVQSTVKFWLNQLLSGLSVVSALFVRNYWSACFLDLTAVKHGPIGQHIWAVRASLRLGVEDESRSVTGLTRTRMGNLRSWKSWMSRGGLDRAGARGDHRVHAGSYGMESWRLTAWSFGKTDLEGVPNLVENPYEVPAVITNNNTADIEANAKAKNILLQGLSRNEFVRIANIKSANKIWTTLADYHEGSKSVKGVHQNQFKKEYSKFEMKPGESVDALFDRFNKIISDLQSVDVIYSDSDNARQILNALDMSVWEVLVTTINHSVNMETLTLNDLYSKIKTHDIDILARINKPNSLGLVTNQTDSSSSPSSFSLSAISNEQLEEIPEEQLILFSNRVTKAINNARARRRGGPIRCFECGEPNHIKVNCPKLRGKEAKEDKAPARRSKFKFDSSKKQNYRKAVNKVLSALEEIGLSDVDLDSDNENDHKKAKEADFTGMCFMASCKETNDDDDLCSDPDEVKLSYADLSRAVLKLTNELKKYKKKAKKHDLVVDSLNSEIDRLKAVIPDDESCESCQVLHSELKLARSIHAEFKELKMAHNSCDDKLKLASIEIEKLKSSSSCLETSTVNAQIKTCSNYELLEARLKLSQDSIQQMLYHETLSCTNCPKLTTEIDALTRQLSEFAEKEKMAQSVASKKIVNGFVKCTTCPELAKENEYLKDTLERFSFDKKNLNMILDKSRVSSKKQGLGFNSAVHAKNHPPKVLKLLELENFEIESEPKNVVFKSASFAKDLITKVQLLRKGNFWLVDSRCSRHMTGDSKWFSSLTEAYSDELITFGDASTGIVMAKGTVRVNNKFVLKDVALVSKLKYNLLSVSQLLEENLEVSFKKHACRVLDASGDLVFNITRLGRVFKADFNHSFSPNVRCLVASEFRDLFFWHRRLGHIDFDHLVRISGTDLIRGLPKLKSEKDLVCSPCRHSKMVAAPHFPISVIITDGPGQLLHMDIVGLSRVQSVGGKWYILVIVDDYSRYSWVYFMVSKDEAFSYFKDLFLRLNNELNGAVKVIRSDNSTEFKNSLFASFCSEQGLEHQFFSPRVPQQNGVVERKNRTLVEMARTMLDEHATPMKYWAKAISTACHVSNRVFLRASLHKTSYELRFGKRPSVSHFRVFSCKCFILKHGNLDKFEARSTDGIFLVYSLHSRGYRVLNLETNKIVETCEVTFDEVSTCSRTDISGTQVQGESESIFLNEEVDLDLGNDFSPMPSTTEDQDPTTAVAPQQVNVQNIEDSSESSAPLRIQRLHPPELMIGDIHERVTRSKFTSPDSHAHSAFVASFEPNDEEVYVKQPPGFENPKFPNHVYKLSKALYGLKQAPRAWYERLKLFLLKNDFQMGKIYVDDIIFGGSSHALVSKFSDTMSREFEMSMMGELTYFLGLQYTKDLLRRFDMATCKPISTPMGSTTVLDPDEEGEVVDQKEYRSMIGSLLYLTASRPDIHFAVCLCARFQASPRASHRQAVKRILSCSQVLWISATLKDFGLDLGTVPLFCDNTNAINIAKNPVQHSQTKHIDIRFHFLRDHIEKGDIVLHFVETDFQFADIQFKWDFIIFPYAHVTISV</sequence>
<dbReference type="InterPro" id="IPR001878">
    <property type="entry name" value="Znf_CCHC"/>
</dbReference>
<keyword evidence="3" id="KW-0175">Coiled coil</keyword>
<keyword evidence="1" id="KW-0378">Hydrolase</keyword>
<dbReference type="SUPFAM" id="SSF56672">
    <property type="entry name" value="DNA/RNA polymerases"/>
    <property type="match status" value="1"/>
</dbReference>
<protein>
    <submittedName>
        <fullName evidence="6">Putative retrotransposon protein</fullName>
    </submittedName>
</protein>
<dbReference type="InterPro" id="IPR013103">
    <property type="entry name" value="RVT_2"/>
</dbReference>
<dbReference type="InterPro" id="IPR012337">
    <property type="entry name" value="RNaseH-like_sf"/>
</dbReference>
<dbReference type="PROSITE" id="PS50158">
    <property type="entry name" value="ZF_CCHC"/>
    <property type="match status" value="1"/>
</dbReference>
<dbReference type="SUPFAM" id="SSF57756">
    <property type="entry name" value="Retrovirus zinc finger-like domains"/>
    <property type="match status" value="1"/>
</dbReference>